<dbReference type="NCBIfam" id="TIGR00876">
    <property type="entry name" value="tal_mycobact"/>
    <property type="match status" value="1"/>
</dbReference>
<keyword evidence="7 11" id="KW-0808">Transferase</keyword>
<keyword evidence="9 11" id="KW-0704">Schiff base</keyword>
<dbReference type="UniPathway" id="UPA00115">
    <property type="reaction ID" value="UER00414"/>
</dbReference>
<keyword evidence="6 11" id="KW-0963">Cytoplasm</keyword>
<dbReference type="PANTHER" id="PTHR10683:SF31">
    <property type="entry name" value="TRANSALDOLASE"/>
    <property type="match status" value="1"/>
</dbReference>
<evidence type="ECO:0000256" key="10">
    <source>
        <dbReference type="ARBA" id="ARBA00048810"/>
    </source>
</evidence>
<protein>
    <recommendedName>
        <fullName evidence="5 11">Transaldolase</fullName>
        <ecNumber evidence="5 11">2.2.1.2</ecNumber>
    </recommendedName>
</protein>
<accession>H5XKK9</accession>
<dbReference type="Pfam" id="PF00923">
    <property type="entry name" value="TAL_FSA"/>
    <property type="match status" value="1"/>
</dbReference>
<dbReference type="InterPro" id="IPR018225">
    <property type="entry name" value="Transaldolase_AS"/>
</dbReference>
<dbReference type="PIRSF" id="PIRSF036915">
    <property type="entry name" value="Trnald_Bac_Plnt"/>
    <property type="match status" value="1"/>
</dbReference>
<organism evidence="12 13">
    <name type="scientific">Saccharomonospora cyanea NA-134</name>
    <dbReference type="NCBI Taxonomy" id="882082"/>
    <lineage>
        <taxon>Bacteria</taxon>
        <taxon>Bacillati</taxon>
        <taxon>Actinomycetota</taxon>
        <taxon>Actinomycetes</taxon>
        <taxon>Pseudonocardiales</taxon>
        <taxon>Pseudonocardiaceae</taxon>
        <taxon>Saccharomonospora</taxon>
    </lineage>
</organism>
<reference evidence="12 13" key="1">
    <citation type="submission" date="2011-11" db="EMBL/GenBank/DDBJ databases">
        <title>The Noncontiguous Finished sequence of Saccharomonospora cyanea NA-134.</title>
        <authorList>
            <consortium name="US DOE Joint Genome Institute"/>
            <person name="Lucas S."/>
            <person name="Han J."/>
            <person name="Lapidus A."/>
            <person name="Cheng J.-F."/>
            <person name="Goodwin L."/>
            <person name="Pitluck S."/>
            <person name="Peters L."/>
            <person name="Ovchinnikova G."/>
            <person name="Lu M."/>
            <person name="Detter J.C."/>
            <person name="Han C."/>
            <person name="Tapia R."/>
            <person name="Land M."/>
            <person name="Hauser L."/>
            <person name="Kyrpides N."/>
            <person name="Ivanova N."/>
            <person name="Pagani I."/>
            <person name="Brambilla E.-M."/>
            <person name="Klenk H.-P."/>
            <person name="Woyke T."/>
        </authorList>
    </citation>
    <scope>NUCLEOTIDE SEQUENCE [LARGE SCALE GENOMIC DNA]</scope>
    <source>
        <strain evidence="12 13">NA-134</strain>
    </source>
</reference>
<dbReference type="NCBIfam" id="NF002881">
    <property type="entry name" value="PRK03343.1"/>
    <property type="match status" value="1"/>
</dbReference>
<dbReference type="Proteomes" id="UP000002791">
    <property type="component" value="Chromosome"/>
</dbReference>
<dbReference type="GO" id="GO:0006098">
    <property type="term" value="P:pentose-phosphate shunt"/>
    <property type="evidence" value="ECO:0007669"/>
    <property type="project" value="UniProtKB-UniRule"/>
</dbReference>
<keyword evidence="8 11" id="KW-0570">Pentose shunt</keyword>
<dbReference type="eggNOG" id="COG0176">
    <property type="taxonomic scope" value="Bacteria"/>
</dbReference>
<evidence type="ECO:0000256" key="2">
    <source>
        <dbReference type="ARBA" id="ARBA00004496"/>
    </source>
</evidence>
<feature type="active site" description="Schiff-base intermediate with substrate" evidence="11">
    <location>
        <position position="148"/>
    </location>
</feature>
<dbReference type="PANTHER" id="PTHR10683">
    <property type="entry name" value="TRANSALDOLASE"/>
    <property type="match status" value="1"/>
</dbReference>
<dbReference type="InterPro" id="IPR013785">
    <property type="entry name" value="Aldolase_TIM"/>
</dbReference>
<comment type="catalytic activity">
    <reaction evidence="10 11">
        <text>D-sedoheptulose 7-phosphate + D-glyceraldehyde 3-phosphate = D-erythrose 4-phosphate + beta-D-fructose 6-phosphate</text>
        <dbReference type="Rhea" id="RHEA:17053"/>
        <dbReference type="ChEBI" id="CHEBI:16897"/>
        <dbReference type="ChEBI" id="CHEBI:57483"/>
        <dbReference type="ChEBI" id="CHEBI:57634"/>
        <dbReference type="ChEBI" id="CHEBI:59776"/>
        <dbReference type="EC" id="2.2.1.2"/>
    </reaction>
</comment>
<evidence type="ECO:0000256" key="11">
    <source>
        <dbReference type="HAMAP-Rule" id="MF_00493"/>
    </source>
</evidence>
<dbReference type="GO" id="GO:0005737">
    <property type="term" value="C:cytoplasm"/>
    <property type="evidence" value="ECO:0007669"/>
    <property type="project" value="UniProtKB-SubCell"/>
</dbReference>
<dbReference type="AlphaFoldDB" id="H5XKK9"/>
<evidence type="ECO:0000256" key="4">
    <source>
        <dbReference type="ARBA" id="ARBA00008426"/>
    </source>
</evidence>
<gene>
    <name evidence="11" type="primary">tal</name>
    <name evidence="12" type="ORF">SaccyDRAFT_1969</name>
</gene>
<comment type="pathway">
    <text evidence="3 11">Carbohydrate degradation; pentose phosphate pathway; D-glyceraldehyde 3-phosphate and beta-D-fructose 6-phosphate from D-ribose 5-phosphate and D-xylulose 5-phosphate (non-oxidative stage): step 2/3.</text>
</comment>
<evidence type="ECO:0000256" key="7">
    <source>
        <dbReference type="ARBA" id="ARBA00022679"/>
    </source>
</evidence>
<name>H5XKK9_9PSEU</name>
<proteinExistence type="inferred from homology"/>
<evidence type="ECO:0000313" key="12">
    <source>
        <dbReference type="EMBL" id="EHR60863.1"/>
    </source>
</evidence>
<keyword evidence="13" id="KW-1185">Reference proteome</keyword>
<evidence type="ECO:0000256" key="6">
    <source>
        <dbReference type="ARBA" id="ARBA00022490"/>
    </source>
</evidence>
<dbReference type="PROSITE" id="PS01054">
    <property type="entry name" value="TRANSALDOLASE_1"/>
    <property type="match status" value="1"/>
</dbReference>
<comment type="subcellular location">
    <subcellularLocation>
        <location evidence="2 11">Cytoplasm</location>
    </subcellularLocation>
</comment>
<evidence type="ECO:0000256" key="3">
    <source>
        <dbReference type="ARBA" id="ARBA00004857"/>
    </source>
</evidence>
<dbReference type="GO" id="GO:0004801">
    <property type="term" value="F:transaldolase activity"/>
    <property type="evidence" value="ECO:0007669"/>
    <property type="project" value="UniProtKB-UniRule"/>
</dbReference>
<dbReference type="Gene3D" id="3.20.20.70">
    <property type="entry name" value="Aldolase class I"/>
    <property type="match status" value="1"/>
</dbReference>
<sequence length="379" mass="41153">MGRDDVMGNTNRLAQLSEAGVSVWLDDLSRERLRSGNLAELIRDKHVVGVTTNPTIFAGALSKGEAYDEQIRELAARDADVHAAVRELTTSDVREAADLFRDVYTATNGVDGRVSIEVDPGLARDTERTVAEAEELWKTVDRPNIFVKIPATEQGLPAITRTLADGISVNVTLIFSVERYRAVIEAFFAGLEQAKANGHDLSRIQSVASFFVSRVDSEVDKRLEAIGSDEALALRGEAAIANARLAYAAYEELFAGERWAALKEAGANPQRPLWASTGVKNPDYSDTRYVDELVVAGTVNTMPEKTLEAAADHANVHGDTVTGTAAQAQQVFDRLSAAGIDISDVFRTLEDEGVEKFDKSWAELLDTVRGQLDSAKAQS</sequence>
<dbReference type="InterPro" id="IPR004732">
    <property type="entry name" value="Transaldolase_2"/>
</dbReference>
<evidence type="ECO:0000256" key="5">
    <source>
        <dbReference type="ARBA" id="ARBA00013151"/>
    </source>
</evidence>
<comment type="similarity">
    <text evidence="4 11">Belongs to the transaldolase family. Type 2 subfamily.</text>
</comment>
<dbReference type="SUPFAM" id="SSF51569">
    <property type="entry name" value="Aldolase"/>
    <property type="match status" value="1"/>
</dbReference>
<dbReference type="EMBL" id="CM001440">
    <property type="protein sequence ID" value="EHR60863.1"/>
    <property type="molecule type" value="Genomic_DNA"/>
</dbReference>
<dbReference type="InterPro" id="IPR001585">
    <property type="entry name" value="TAL/FSA"/>
</dbReference>
<dbReference type="HOGENOM" id="CLU_050771_1_0_11"/>
<evidence type="ECO:0000256" key="9">
    <source>
        <dbReference type="ARBA" id="ARBA00023270"/>
    </source>
</evidence>
<evidence type="ECO:0000256" key="8">
    <source>
        <dbReference type="ARBA" id="ARBA00023126"/>
    </source>
</evidence>
<dbReference type="HAMAP" id="MF_00493">
    <property type="entry name" value="Transaldolase_2"/>
    <property type="match status" value="1"/>
</dbReference>
<dbReference type="STRING" id="882082.SaccyDRAFT_1969"/>
<comment type="function">
    <text evidence="1 11">Transaldolase is important for the balance of metabolites in the pentose-phosphate pathway.</text>
</comment>
<evidence type="ECO:0000256" key="1">
    <source>
        <dbReference type="ARBA" id="ARBA00003518"/>
    </source>
</evidence>
<dbReference type="CDD" id="cd00955">
    <property type="entry name" value="Transaldolase_like"/>
    <property type="match status" value="1"/>
</dbReference>
<dbReference type="GO" id="GO:0005975">
    <property type="term" value="P:carbohydrate metabolic process"/>
    <property type="evidence" value="ECO:0007669"/>
    <property type="project" value="InterPro"/>
</dbReference>
<dbReference type="EC" id="2.2.1.2" evidence="5 11"/>
<evidence type="ECO:0000313" key="13">
    <source>
        <dbReference type="Proteomes" id="UP000002791"/>
    </source>
</evidence>